<evidence type="ECO:0000313" key="2">
    <source>
        <dbReference type="EMBL" id="SDH40790.1"/>
    </source>
</evidence>
<name>A0A1G8C7E8_9ACTN</name>
<dbReference type="Proteomes" id="UP000198923">
    <property type="component" value="Unassembled WGS sequence"/>
</dbReference>
<proteinExistence type="predicted"/>
<feature type="compositionally biased region" description="Basic and acidic residues" evidence="1">
    <location>
        <begin position="104"/>
        <end position="113"/>
    </location>
</feature>
<feature type="region of interest" description="Disordered" evidence="1">
    <location>
        <begin position="87"/>
        <end position="167"/>
    </location>
</feature>
<dbReference type="EMBL" id="FNCN01000015">
    <property type="protein sequence ID" value="SDH40790.1"/>
    <property type="molecule type" value="Genomic_DNA"/>
</dbReference>
<keyword evidence="3" id="KW-1185">Reference proteome</keyword>
<organism evidence="2 3">
    <name type="scientific">Sinosporangium album</name>
    <dbReference type="NCBI Taxonomy" id="504805"/>
    <lineage>
        <taxon>Bacteria</taxon>
        <taxon>Bacillati</taxon>
        <taxon>Actinomycetota</taxon>
        <taxon>Actinomycetes</taxon>
        <taxon>Streptosporangiales</taxon>
        <taxon>Streptosporangiaceae</taxon>
        <taxon>Sinosporangium</taxon>
    </lineage>
</organism>
<dbReference type="STRING" id="504805.SAMN05421505_11571"/>
<dbReference type="AlphaFoldDB" id="A0A1G8C7E8"/>
<dbReference type="RefSeq" id="WP_093171514.1">
    <property type="nucleotide sequence ID" value="NZ_FNCN01000015.1"/>
</dbReference>
<reference evidence="2 3" key="1">
    <citation type="submission" date="2016-10" db="EMBL/GenBank/DDBJ databases">
        <authorList>
            <person name="de Groot N.N."/>
        </authorList>
    </citation>
    <scope>NUCLEOTIDE SEQUENCE [LARGE SCALE GENOMIC DNA]</scope>
    <source>
        <strain evidence="2 3">CPCC 201354</strain>
    </source>
</reference>
<protein>
    <submittedName>
        <fullName evidence="2">Uncharacterized protein</fullName>
    </submittedName>
</protein>
<feature type="compositionally biased region" description="Basic and acidic residues" evidence="1">
    <location>
        <begin position="140"/>
        <end position="159"/>
    </location>
</feature>
<evidence type="ECO:0000313" key="3">
    <source>
        <dbReference type="Proteomes" id="UP000198923"/>
    </source>
</evidence>
<feature type="compositionally biased region" description="Acidic residues" evidence="1">
    <location>
        <begin position="123"/>
        <end position="139"/>
    </location>
</feature>
<gene>
    <name evidence="2" type="ORF">SAMN05421505_11571</name>
</gene>
<dbReference type="OrthoDB" id="4966929at2"/>
<evidence type="ECO:0000256" key="1">
    <source>
        <dbReference type="SAM" id="MobiDB-lite"/>
    </source>
</evidence>
<sequence>MSRVRIALAIAAGYYLGRHHKLRVAAALAAAGVAGGLGHKSGVLKHGAKILGSSPELEKITSRLRSDLTEVGKAAAVAAAGRQIDSLTSKLHDRAEALRQPGGRTEEEAEEKRPRRHERGRDEYEEYDEYEEGEYEEEPEGTRERQREPRSRAGQERSGRPLSRAGR</sequence>
<accession>A0A1G8C7E8</accession>